<proteinExistence type="predicted"/>
<feature type="domain" description="N-acetyltransferase" evidence="3">
    <location>
        <begin position="92"/>
        <end position="231"/>
    </location>
</feature>
<keyword evidence="5" id="KW-1185">Reference proteome</keyword>
<organism evidence="4 5">
    <name type="scientific">Allokutzneria oryzae</name>
    <dbReference type="NCBI Taxonomy" id="1378989"/>
    <lineage>
        <taxon>Bacteria</taxon>
        <taxon>Bacillati</taxon>
        <taxon>Actinomycetota</taxon>
        <taxon>Actinomycetes</taxon>
        <taxon>Pseudonocardiales</taxon>
        <taxon>Pseudonocardiaceae</taxon>
        <taxon>Allokutzneria</taxon>
    </lineage>
</organism>
<comment type="caution">
    <text evidence="4">The sequence shown here is derived from an EMBL/GenBank/DDBJ whole genome shotgun (WGS) entry which is preliminary data.</text>
</comment>
<dbReference type="InterPro" id="IPR050832">
    <property type="entry name" value="Bact_Acetyltransf"/>
</dbReference>
<gene>
    <name evidence="4" type="ORF">ACFFQA_00385</name>
</gene>
<dbReference type="Gene3D" id="3.40.630.30">
    <property type="match status" value="1"/>
</dbReference>
<dbReference type="PANTHER" id="PTHR43877:SF2">
    <property type="entry name" value="AMINOALKYLPHOSPHONATE N-ACETYLTRANSFERASE-RELATED"/>
    <property type="match status" value="1"/>
</dbReference>
<dbReference type="Proteomes" id="UP001589693">
    <property type="component" value="Unassembled WGS sequence"/>
</dbReference>
<evidence type="ECO:0000256" key="2">
    <source>
        <dbReference type="ARBA" id="ARBA00023315"/>
    </source>
</evidence>
<dbReference type="Pfam" id="PF00583">
    <property type="entry name" value="Acetyltransf_1"/>
    <property type="match status" value="1"/>
</dbReference>
<protein>
    <submittedName>
        <fullName evidence="4">GNAT family N-acetyltransferase</fullName>
    </submittedName>
</protein>
<evidence type="ECO:0000313" key="5">
    <source>
        <dbReference type="Proteomes" id="UP001589693"/>
    </source>
</evidence>
<keyword evidence="2" id="KW-0012">Acyltransferase</keyword>
<dbReference type="CDD" id="cd04301">
    <property type="entry name" value="NAT_SF"/>
    <property type="match status" value="1"/>
</dbReference>
<accession>A0ABV5ZNB5</accession>
<dbReference type="RefSeq" id="WP_377849470.1">
    <property type="nucleotide sequence ID" value="NZ_JBHLZU010000002.1"/>
</dbReference>
<reference evidence="4 5" key="1">
    <citation type="submission" date="2024-09" db="EMBL/GenBank/DDBJ databases">
        <authorList>
            <person name="Sun Q."/>
            <person name="Mori K."/>
        </authorList>
    </citation>
    <scope>NUCLEOTIDE SEQUENCE [LARGE SCALE GENOMIC DNA]</scope>
    <source>
        <strain evidence="4 5">TBRC 7907</strain>
    </source>
</reference>
<dbReference type="SUPFAM" id="SSF55729">
    <property type="entry name" value="Acyl-CoA N-acyltransferases (Nat)"/>
    <property type="match status" value="1"/>
</dbReference>
<evidence type="ECO:0000313" key="4">
    <source>
        <dbReference type="EMBL" id="MFB9902381.1"/>
    </source>
</evidence>
<sequence length="231" mass="25367">MITVHEDGRVTGAVFRTPPFPLGVTGLPSHAVQAVAAKVRELDPDLPAVNGKREIAEAFAVEWQHITGREWRVDRNERLYRLGALVPPVVRGAARPATEDDMELLALWRKEFTNEAMGKNVELDSARTALRHVLETETTILVWEVDGQPVACASSNRPLAGMCRVSFVYTPPEQRGNGYASAVTAAMSRWAIDAGADRVVLFTDIDNPVSNAIYQRIGYLPVHDTVNVLLG</sequence>
<dbReference type="InterPro" id="IPR000182">
    <property type="entry name" value="GNAT_dom"/>
</dbReference>
<evidence type="ECO:0000256" key="1">
    <source>
        <dbReference type="ARBA" id="ARBA00022679"/>
    </source>
</evidence>
<dbReference type="PANTHER" id="PTHR43877">
    <property type="entry name" value="AMINOALKYLPHOSPHONATE N-ACETYLTRANSFERASE-RELATED-RELATED"/>
    <property type="match status" value="1"/>
</dbReference>
<keyword evidence="1" id="KW-0808">Transferase</keyword>
<name>A0ABV5ZNB5_9PSEU</name>
<evidence type="ECO:0000259" key="3">
    <source>
        <dbReference type="PROSITE" id="PS51186"/>
    </source>
</evidence>
<dbReference type="EMBL" id="JBHLZU010000002">
    <property type="protein sequence ID" value="MFB9902381.1"/>
    <property type="molecule type" value="Genomic_DNA"/>
</dbReference>
<dbReference type="InterPro" id="IPR016181">
    <property type="entry name" value="Acyl_CoA_acyltransferase"/>
</dbReference>
<dbReference type="PROSITE" id="PS51186">
    <property type="entry name" value="GNAT"/>
    <property type="match status" value="1"/>
</dbReference>